<evidence type="ECO:0000259" key="2">
    <source>
        <dbReference type="PROSITE" id="PS51411"/>
    </source>
</evidence>
<dbReference type="GO" id="GO:0005737">
    <property type="term" value="C:cytoplasm"/>
    <property type="evidence" value="ECO:0007669"/>
    <property type="project" value="TreeGrafter"/>
</dbReference>
<evidence type="ECO:0000313" key="4">
    <source>
        <dbReference type="Proteomes" id="UP000823913"/>
    </source>
</evidence>
<gene>
    <name evidence="3" type="ORF">IAB94_01905</name>
</gene>
<dbReference type="PANTHER" id="PTHR43830">
    <property type="entry name" value="PROTEIN PSP1"/>
    <property type="match status" value="1"/>
</dbReference>
<dbReference type="Pfam" id="PF04468">
    <property type="entry name" value="PSP1"/>
    <property type="match status" value="1"/>
</dbReference>
<evidence type="ECO:0000256" key="1">
    <source>
        <dbReference type="SAM" id="MobiDB-lite"/>
    </source>
</evidence>
<comment type="caution">
    <text evidence="3">The sequence shown here is derived from an EMBL/GenBank/DDBJ whole genome shotgun (WGS) entry which is preliminary data.</text>
</comment>
<protein>
    <submittedName>
        <fullName evidence="3">Stage 0 sporulation family protein</fullName>
    </submittedName>
</protein>
<feature type="domain" description="PSP1 C-terminal" evidence="2">
    <location>
        <begin position="61"/>
        <end position="146"/>
    </location>
</feature>
<dbReference type="PROSITE" id="PS51411">
    <property type="entry name" value="PSP1_C"/>
    <property type="match status" value="1"/>
</dbReference>
<dbReference type="NCBIfam" id="NF041131">
    <property type="entry name" value="RicT_YaaT_fam"/>
    <property type="match status" value="1"/>
</dbReference>
<proteinExistence type="predicted"/>
<evidence type="ECO:0000313" key="3">
    <source>
        <dbReference type="EMBL" id="HIR66784.1"/>
    </source>
</evidence>
<reference evidence="3" key="2">
    <citation type="journal article" date="2021" name="PeerJ">
        <title>Extensive microbial diversity within the chicken gut microbiome revealed by metagenomics and culture.</title>
        <authorList>
            <person name="Gilroy R."/>
            <person name="Ravi A."/>
            <person name="Getino M."/>
            <person name="Pursley I."/>
            <person name="Horton D.L."/>
            <person name="Alikhan N.F."/>
            <person name="Baker D."/>
            <person name="Gharbi K."/>
            <person name="Hall N."/>
            <person name="Watson M."/>
            <person name="Adriaenssens E.M."/>
            <person name="Foster-Nyarko E."/>
            <person name="Jarju S."/>
            <person name="Secka A."/>
            <person name="Antonio M."/>
            <person name="Oren A."/>
            <person name="Chaudhuri R.R."/>
            <person name="La Ragione R."/>
            <person name="Hildebrand F."/>
            <person name="Pallen M.J."/>
        </authorList>
    </citation>
    <scope>NUCLEOTIDE SEQUENCE</scope>
    <source>
        <strain evidence="3">ChiW16-3235</strain>
    </source>
</reference>
<name>A0A9D1J8K7_9FIRM</name>
<dbReference type="EMBL" id="DVHK01000046">
    <property type="protein sequence ID" value="HIR66784.1"/>
    <property type="molecule type" value="Genomic_DNA"/>
</dbReference>
<accession>A0A9D1J8K7</accession>
<sequence>MEKIVGIKFKNTCKVYYFAPGKDTYEKGTDVIVETARGLEYATVVIPTTEVEDEKIVSPLKPIVRLATEKDRENILRNEERKPSAMQLAREKVEKCGLVMKIVDCEFAFDGSKVTFYFTADGRVDFRELVKELSSAFRLRIELRQIGIRDEIKMIGGIAPCGRECCCSSCMPDFKKVSIKMAKNQGLSLNPGKISGLCGRLMCCLSYENEYYAEACKNVPKVGSEVETPEGKGHVVSVNMLKMEVKVKIEQKDVVTYRDFPADKIKFRRGGAPAKDEEEEKAEEELKKLLD</sequence>
<dbReference type="InterPro" id="IPR007557">
    <property type="entry name" value="PSP1_C"/>
</dbReference>
<dbReference type="PANTHER" id="PTHR43830:SF3">
    <property type="entry name" value="PROTEIN PSP1"/>
    <property type="match status" value="1"/>
</dbReference>
<feature type="region of interest" description="Disordered" evidence="1">
    <location>
        <begin position="269"/>
        <end position="291"/>
    </location>
</feature>
<organism evidence="3 4">
    <name type="scientific">Candidatus Coproplasma avicola</name>
    <dbReference type="NCBI Taxonomy" id="2840744"/>
    <lineage>
        <taxon>Bacteria</taxon>
        <taxon>Bacillati</taxon>
        <taxon>Bacillota</taxon>
        <taxon>Clostridia</taxon>
        <taxon>Eubacteriales</taxon>
        <taxon>Candidatus Coproplasma</taxon>
    </lineage>
</organism>
<dbReference type="AlphaFoldDB" id="A0A9D1J8K7"/>
<dbReference type="InterPro" id="IPR047767">
    <property type="entry name" value="PSP1-like"/>
</dbReference>
<dbReference type="Proteomes" id="UP000823913">
    <property type="component" value="Unassembled WGS sequence"/>
</dbReference>
<reference evidence="3" key="1">
    <citation type="submission" date="2020-10" db="EMBL/GenBank/DDBJ databases">
        <authorList>
            <person name="Gilroy R."/>
        </authorList>
    </citation>
    <scope>NUCLEOTIDE SEQUENCE</scope>
    <source>
        <strain evidence="3">ChiW16-3235</strain>
    </source>
</reference>